<name>A0A0N5CS88_THECL</name>
<evidence type="ECO:0000313" key="3">
    <source>
        <dbReference type="Proteomes" id="UP000276776"/>
    </source>
</evidence>
<protein>
    <submittedName>
        <fullName evidence="4">CRAL-TRIO domain-containing protein</fullName>
    </submittedName>
</protein>
<dbReference type="SMART" id="SM00516">
    <property type="entry name" value="SEC14"/>
    <property type="match status" value="1"/>
</dbReference>
<dbReference type="AlphaFoldDB" id="A0A0N5CS88"/>
<evidence type="ECO:0000259" key="1">
    <source>
        <dbReference type="PROSITE" id="PS50191"/>
    </source>
</evidence>
<evidence type="ECO:0000313" key="4">
    <source>
        <dbReference type="WBParaSite" id="TCLT_0000308901-mRNA-1"/>
    </source>
</evidence>
<gene>
    <name evidence="2" type="ORF">TCLT_LOCUS3089</name>
</gene>
<dbReference type="SUPFAM" id="SSF52087">
    <property type="entry name" value="CRAL/TRIO domain"/>
    <property type="match status" value="1"/>
</dbReference>
<dbReference type="PANTHER" id="PTHR47159">
    <property type="entry name" value="PROTEIN CBG07705-RELATED"/>
    <property type="match status" value="1"/>
</dbReference>
<feature type="domain" description="CRAL-TRIO" evidence="1">
    <location>
        <begin position="74"/>
        <end position="249"/>
    </location>
</feature>
<proteinExistence type="predicted"/>
<dbReference type="Proteomes" id="UP000276776">
    <property type="component" value="Unassembled WGS sequence"/>
</dbReference>
<reference evidence="4" key="1">
    <citation type="submission" date="2017-02" db="UniProtKB">
        <authorList>
            <consortium name="WormBaseParasite"/>
        </authorList>
    </citation>
    <scope>IDENTIFICATION</scope>
</reference>
<dbReference type="InterPro" id="IPR053302">
    <property type="entry name" value="CRAL-TRIO_domain"/>
</dbReference>
<dbReference type="PANTHER" id="PTHR47159:SF3">
    <property type="entry name" value="CRAL-TRIO DOMAIN-CONTAINING PROTEIN"/>
    <property type="match status" value="1"/>
</dbReference>
<dbReference type="InterPro" id="IPR036598">
    <property type="entry name" value="GOLD_dom_sf"/>
</dbReference>
<dbReference type="Gene3D" id="3.40.525.10">
    <property type="entry name" value="CRAL-TRIO lipid binding domain"/>
    <property type="match status" value="1"/>
</dbReference>
<dbReference type="STRING" id="103827.A0A0N5CS88"/>
<dbReference type="PROSITE" id="PS50191">
    <property type="entry name" value="CRAL_TRIO"/>
    <property type="match status" value="1"/>
</dbReference>
<dbReference type="CDD" id="cd00170">
    <property type="entry name" value="SEC14"/>
    <property type="match status" value="1"/>
</dbReference>
<dbReference type="InterPro" id="IPR001251">
    <property type="entry name" value="CRAL-TRIO_dom"/>
</dbReference>
<evidence type="ECO:0000313" key="2">
    <source>
        <dbReference type="EMBL" id="VDM99382.1"/>
    </source>
</evidence>
<dbReference type="OrthoDB" id="1434354at2759"/>
<dbReference type="Pfam" id="PF00650">
    <property type="entry name" value="CRAL_TRIO"/>
    <property type="match status" value="1"/>
</dbReference>
<accession>A0A0N5CS88</accession>
<dbReference type="SUPFAM" id="SSF101576">
    <property type="entry name" value="Supernatant protein factor (SPF), C-terminal domain"/>
    <property type="match status" value="1"/>
</dbReference>
<dbReference type="Gene3D" id="2.60.120.680">
    <property type="entry name" value="GOLD domain"/>
    <property type="match status" value="2"/>
</dbReference>
<organism evidence="4">
    <name type="scientific">Thelazia callipaeda</name>
    <name type="common">Oriental eyeworm</name>
    <name type="synonym">Parasitic nematode</name>
    <dbReference type="NCBI Taxonomy" id="103827"/>
    <lineage>
        <taxon>Eukaryota</taxon>
        <taxon>Metazoa</taxon>
        <taxon>Ecdysozoa</taxon>
        <taxon>Nematoda</taxon>
        <taxon>Chromadorea</taxon>
        <taxon>Rhabditida</taxon>
        <taxon>Spirurina</taxon>
        <taxon>Spiruromorpha</taxon>
        <taxon>Thelazioidea</taxon>
        <taxon>Thelaziidae</taxon>
        <taxon>Thelazia</taxon>
    </lineage>
</organism>
<dbReference type="WBParaSite" id="TCLT_0000308901-mRNA-1">
    <property type="protein sequence ID" value="TCLT_0000308901-mRNA-1"/>
    <property type="gene ID" value="TCLT_0000308901"/>
</dbReference>
<reference evidence="2 3" key="2">
    <citation type="submission" date="2018-11" db="EMBL/GenBank/DDBJ databases">
        <authorList>
            <consortium name="Pathogen Informatics"/>
        </authorList>
    </citation>
    <scope>NUCLEOTIDE SEQUENCE [LARGE SCALE GENOMIC DNA]</scope>
</reference>
<dbReference type="EMBL" id="UYYF01000967">
    <property type="protein sequence ID" value="VDM99382.1"/>
    <property type="molecule type" value="Genomic_DNA"/>
</dbReference>
<sequence>MQRCNISKEDKDNIDKLREAVKDELTPYYDTDFNLLRWLQGHNSNFDIVIPKLKSHLVFRRSKWDLDHLADKPRNHPVHEYWKSGITGPAGRTPNIIVNVEQTGRNDYYGILHTFPVNEILAARLYDLETMLRLVMRMEEETGQQASIMYVMDLTDLKFDKHLLGLVTGSLSGITNFMSDHYVEMVHKFILVNAPPFIATIWTIAKPLLPERTRSKVDIFGSNWKTEIQNIADPEVLPTFWNDDDIKIFKAKLELSKALDPEKYFTGEMDPNCKTILVPPGKTGSIDVKATKQTPATSVVPMRDELKCSEDGIYKFWFSNEQAWFHTLNLQYLIDVIPENNQ</sequence>
<dbReference type="InterPro" id="IPR036865">
    <property type="entry name" value="CRAL-TRIO_dom_sf"/>
</dbReference>
<keyword evidence="3" id="KW-1185">Reference proteome</keyword>
<dbReference type="OMA" id="HAWFHTL"/>